<reference evidence="1 2" key="1">
    <citation type="submission" date="2021-04" db="EMBL/GenBank/DDBJ databases">
        <title>novel species isolated from subtropical streams in China.</title>
        <authorList>
            <person name="Lu H."/>
        </authorList>
    </citation>
    <scope>NUCLEOTIDE SEQUENCE [LARGE SCALE GENOMIC DNA]</scope>
    <source>
        <strain evidence="1 2">BYS107W</strain>
    </source>
</reference>
<evidence type="ECO:0000313" key="1">
    <source>
        <dbReference type="EMBL" id="MBR7748491.1"/>
    </source>
</evidence>
<comment type="caution">
    <text evidence="1">The sequence shown here is derived from an EMBL/GenBank/DDBJ whole genome shotgun (WGS) entry which is preliminary data.</text>
</comment>
<dbReference type="InterPro" id="IPR036388">
    <property type="entry name" value="WH-like_DNA-bd_sf"/>
</dbReference>
<dbReference type="PANTHER" id="PTHR38600:SF2">
    <property type="entry name" value="SLL0088 PROTEIN"/>
    <property type="match status" value="1"/>
</dbReference>
<dbReference type="InterPro" id="IPR036390">
    <property type="entry name" value="WH_DNA-bd_sf"/>
</dbReference>
<protein>
    <submittedName>
        <fullName evidence="1">Transcriptional regulator</fullName>
    </submittedName>
</protein>
<dbReference type="AlphaFoldDB" id="A0A941I5F0"/>
<organism evidence="1 2">
    <name type="scientific">Undibacterium baiyunense</name>
    <dbReference type="NCBI Taxonomy" id="2828731"/>
    <lineage>
        <taxon>Bacteria</taxon>
        <taxon>Pseudomonadati</taxon>
        <taxon>Pseudomonadota</taxon>
        <taxon>Betaproteobacteria</taxon>
        <taxon>Burkholderiales</taxon>
        <taxon>Oxalobacteraceae</taxon>
        <taxon>Undibacterium</taxon>
    </lineage>
</organism>
<dbReference type="RefSeq" id="WP_212685760.1">
    <property type="nucleotide sequence ID" value="NZ_JAGSPM010000019.1"/>
</dbReference>
<sequence length="206" mass="23756">MNTAERILFLLKTRGAQTAQELADQLELSSMGARKHLESWYEKGLVSFEDSAEKQGRPCRRWQLNEAGHARFPDRHSELTVQMLQQIRQLFGDKGLDQVITARESESLQNYTQATSKLKTLKGKLQVLAEIRSREGYMAEILPHEDEGFLLIENHCPICAAAKECQQFCRSELSVFQQTLGDRFIIERTEHLQNGARRCVYWAKTR</sequence>
<dbReference type="Gene3D" id="1.10.10.10">
    <property type="entry name" value="Winged helix-like DNA-binding domain superfamily/Winged helix DNA-binding domain"/>
    <property type="match status" value="1"/>
</dbReference>
<dbReference type="SUPFAM" id="SSF46785">
    <property type="entry name" value="Winged helix' DNA-binding domain"/>
    <property type="match status" value="1"/>
</dbReference>
<evidence type="ECO:0000313" key="2">
    <source>
        <dbReference type="Proteomes" id="UP000680158"/>
    </source>
</evidence>
<proteinExistence type="predicted"/>
<keyword evidence="2" id="KW-1185">Reference proteome</keyword>
<dbReference type="EMBL" id="JAGSPM010000019">
    <property type="protein sequence ID" value="MBR7748491.1"/>
    <property type="molecule type" value="Genomic_DNA"/>
</dbReference>
<accession>A0A941I5F0</accession>
<gene>
    <name evidence="1" type="ORF">KDM92_18055</name>
</gene>
<dbReference type="PANTHER" id="PTHR38600">
    <property type="entry name" value="TRANSCRIPTIONAL REGULATORY PROTEIN"/>
    <property type="match status" value="1"/>
</dbReference>
<dbReference type="Proteomes" id="UP000680158">
    <property type="component" value="Unassembled WGS sequence"/>
</dbReference>
<name>A0A941I5F0_9BURK</name>